<name>A0A5B2VFZ2_9HYPH</name>
<evidence type="ECO:0000256" key="3">
    <source>
        <dbReference type="ARBA" id="ARBA00022729"/>
    </source>
</evidence>
<proteinExistence type="predicted"/>
<sequence>MRRPVLVLAILAAIGMPAAAQTRVTPENRAQVQLSFAGIAKQASPAVVNVYGARVEQRANAGMDDFFRRYFGDGQPGAMPQDRVQRSLGSGVIVDASGLVVTNNHVIENMTEVKVALTDRREFEAEIVLRDPRTDLAVLRLKGAASFPTLALGDSEALEVGDLVLAIGNPFGVGQTVTQGIVSALARTQVGVTDYQFFIQTDAAINPGNSGGALVDMSGRLVGINTAIFSRSGGSHGIGFAIPASMVRTVVDSARGGGKTVRRPWLGARLQAVNPEIAESVGLDRPTGVLVAGVVEKGPAEEAGIRRGDVILEVDGREVDDPESFGYRFALKGVEGRTAVTVMRGGKRNALQVRLITAPETRPRDPVRIRARSPLAGVTAVNMSPAVAEEMSLDVGTEGVVLQEVERGSVAARVGFQPGDLILAINGERIAASRDLERAMRDGRGVWEITLNRGGRVFTTVLGG</sequence>
<feature type="binding site" evidence="9">
    <location>
        <begin position="208"/>
        <end position="210"/>
    </location>
    <ligand>
        <name>substrate</name>
    </ligand>
</feature>
<feature type="active site" description="Charge relay system" evidence="8">
    <location>
        <position position="210"/>
    </location>
</feature>
<dbReference type="SUPFAM" id="SSF50494">
    <property type="entry name" value="Trypsin-like serine proteases"/>
    <property type="match status" value="1"/>
</dbReference>
<dbReference type="InterPro" id="IPR001940">
    <property type="entry name" value="Peptidase_S1C"/>
</dbReference>
<feature type="domain" description="PDZ" evidence="11">
    <location>
        <begin position="380"/>
        <end position="455"/>
    </location>
</feature>
<dbReference type="AlphaFoldDB" id="A0A5B2VFZ2"/>
<evidence type="ECO:0000256" key="9">
    <source>
        <dbReference type="PIRSR" id="PIRSR611782-2"/>
    </source>
</evidence>
<protein>
    <submittedName>
        <fullName evidence="12">DegQ family serine endoprotease</fullName>
    </submittedName>
</protein>
<evidence type="ECO:0000256" key="2">
    <source>
        <dbReference type="ARBA" id="ARBA00022670"/>
    </source>
</evidence>
<dbReference type="SUPFAM" id="SSF50156">
    <property type="entry name" value="PDZ domain-like"/>
    <property type="match status" value="2"/>
</dbReference>
<dbReference type="Gene3D" id="2.30.42.10">
    <property type="match status" value="2"/>
</dbReference>
<keyword evidence="2 12" id="KW-0645">Protease</keyword>
<feature type="binding site" evidence="9">
    <location>
        <position position="105"/>
    </location>
    <ligand>
        <name>substrate</name>
    </ligand>
</feature>
<feature type="active site" description="Charge relay system" evidence="8">
    <location>
        <position position="105"/>
    </location>
</feature>
<keyword evidence="3 10" id="KW-0732">Signal</keyword>
<dbReference type="RefSeq" id="WP_149816373.1">
    <property type="nucleotide sequence ID" value="NZ_VUOA01000016.1"/>
</dbReference>
<dbReference type="InterPro" id="IPR051201">
    <property type="entry name" value="Chloro_Bact_Ser_Proteases"/>
</dbReference>
<dbReference type="GO" id="GO:0006508">
    <property type="term" value="P:proteolysis"/>
    <property type="evidence" value="ECO:0007669"/>
    <property type="project" value="UniProtKB-KW"/>
</dbReference>
<dbReference type="Pfam" id="PF13365">
    <property type="entry name" value="Trypsin_2"/>
    <property type="match status" value="1"/>
</dbReference>
<dbReference type="Pfam" id="PF13180">
    <property type="entry name" value="PDZ_2"/>
    <property type="match status" value="1"/>
</dbReference>
<feature type="chain" id="PRO_5038613667" evidence="10">
    <location>
        <begin position="21"/>
        <end position="464"/>
    </location>
</feature>
<dbReference type="OrthoDB" id="9758917at2"/>
<keyword evidence="13" id="KW-1185">Reference proteome</keyword>
<feature type="binding site" evidence="9">
    <location>
        <position position="135"/>
    </location>
    <ligand>
        <name>substrate</name>
    </ligand>
</feature>
<evidence type="ECO:0000313" key="12">
    <source>
        <dbReference type="EMBL" id="KAA2238041.1"/>
    </source>
</evidence>
<accession>A0A5B2VFZ2</accession>
<evidence type="ECO:0000259" key="11">
    <source>
        <dbReference type="PROSITE" id="PS50106"/>
    </source>
</evidence>
<evidence type="ECO:0000256" key="6">
    <source>
        <dbReference type="ARBA" id="ARBA00022801"/>
    </source>
</evidence>
<comment type="subcellular location">
    <subcellularLocation>
        <location evidence="1">Periplasm</location>
    </subcellularLocation>
</comment>
<dbReference type="Proteomes" id="UP000323142">
    <property type="component" value="Unassembled WGS sequence"/>
</dbReference>
<feature type="active site" description="Charge relay system" evidence="8">
    <location>
        <position position="135"/>
    </location>
</feature>
<dbReference type="Gene3D" id="2.40.10.120">
    <property type="match status" value="1"/>
</dbReference>
<dbReference type="Pfam" id="PF17820">
    <property type="entry name" value="PDZ_6"/>
    <property type="match status" value="1"/>
</dbReference>
<dbReference type="PANTHER" id="PTHR43343:SF3">
    <property type="entry name" value="PROTEASE DO-LIKE 8, CHLOROPLASTIC"/>
    <property type="match status" value="1"/>
</dbReference>
<organism evidence="12 13">
    <name type="scientific">Salinarimonas soli</name>
    <dbReference type="NCBI Taxonomy" id="1638099"/>
    <lineage>
        <taxon>Bacteria</taxon>
        <taxon>Pseudomonadati</taxon>
        <taxon>Pseudomonadota</taxon>
        <taxon>Alphaproteobacteria</taxon>
        <taxon>Hyphomicrobiales</taxon>
        <taxon>Salinarimonadaceae</taxon>
        <taxon>Salinarimonas</taxon>
    </lineage>
</organism>
<dbReference type="GO" id="GO:0004252">
    <property type="term" value="F:serine-type endopeptidase activity"/>
    <property type="evidence" value="ECO:0007669"/>
    <property type="project" value="InterPro"/>
</dbReference>
<dbReference type="PRINTS" id="PR00834">
    <property type="entry name" value="PROTEASES2C"/>
</dbReference>
<reference evidence="12 13" key="2">
    <citation type="submission" date="2019-09" db="EMBL/GenBank/DDBJ databases">
        <authorList>
            <person name="Jin C."/>
        </authorList>
    </citation>
    <scope>NUCLEOTIDE SEQUENCE [LARGE SCALE GENOMIC DNA]</scope>
    <source>
        <strain evidence="12 13">BN140002</strain>
    </source>
</reference>
<dbReference type="InterPro" id="IPR011782">
    <property type="entry name" value="Pept_S1C_Do"/>
</dbReference>
<keyword evidence="7" id="KW-0720">Serine protease</keyword>
<evidence type="ECO:0000256" key="7">
    <source>
        <dbReference type="ARBA" id="ARBA00022825"/>
    </source>
</evidence>
<dbReference type="InterPro" id="IPR036034">
    <property type="entry name" value="PDZ_sf"/>
</dbReference>
<reference evidence="12 13" key="1">
    <citation type="submission" date="2019-09" db="EMBL/GenBank/DDBJ databases">
        <title>Salinarimonas rosea gen. nov., sp. nov., a new member of the a-2 subgroup of the Proteobacteria.</title>
        <authorList>
            <person name="Liu J."/>
        </authorList>
    </citation>
    <scope>NUCLEOTIDE SEQUENCE [LARGE SCALE GENOMIC DNA]</scope>
    <source>
        <strain evidence="12 13">BN140002</strain>
    </source>
</reference>
<dbReference type="PROSITE" id="PS50106">
    <property type="entry name" value="PDZ"/>
    <property type="match status" value="2"/>
</dbReference>
<dbReference type="PANTHER" id="PTHR43343">
    <property type="entry name" value="PEPTIDASE S12"/>
    <property type="match status" value="1"/>
</dbReference>
<comment type="caution">
    <text evidence="12">The sequence shown here is derived from an EMBL/GenBank/DDBJ whole genome shotgun (WGS) entry which is preliminary data.</text>
</comment>
<keyword evidence="4" id="KW-0677">Repeat</keyword>
<evidence type="ECO:0000256" key="10">
    <source>
        <dbReference type="SAM" id="SignalP"/>
    </source>
</evidence>
<evidence type="ECO:0000256" key="4">
    <source>
        <dbReference type="ARBA" id="ARBA00022737"/>
    </source>
</evidence>
<dbReference type="GO" id="GO:0042597">
    <property type="term" value="C:periplasmic space"/>
    <property type="evidence" value="ECO:0007669"/>
    <property type="project" value="UniProtKB-SubCell"/>
</dbReference>
<dbReference type="InterPro" id="IPR001478">
    <property type="entry name" value="PDZ"/>
</dbReference>
<feature type="domain" description="PDZ" evidence="11">
    <location>
        <begin position="247"/>
        <end position="344"/>
    </location>
</feature>
<dbReference type="SMART" id="SM00228">
    <property type="entry name" value="PDZ"/>
    <property type="match status" value="2"/>
</dbReference>
<dbReference type="NCBIfam" id="TIGR02037">
    <property type="entry name" value="degP_htrA_DO"/>
    <property type="match status" value="1"/>
</dbReference>
<feature type="signal peptide" evidence="10">
    <location>
        <begin position="1"/>
        <end position="20"/>
    </location>
</feature>
<evidence type="ECO:0000313" key="13">
    <source>
        <dbReference type="Proteomes" id="UP000323142"/>
    </source>
</evidence>
<dbReference type="InterPro" id="IPR041489">
    <property type="entry name" value="PDZ_6"/>
</dbReference>
<dbReference type="InterPro" id="IPR009003">
    <property type="entry name" value="Peptidase_S1_PA"/>
</dbReference>
<evidence type="ECO:0000256" key="8">
    <source>
        <dbReference type="PIRSR" id="PIRSR611782-1"/>
    </source>
</evidence>
<evidence type="ECO:0000256" key="5">
    <source>
        <dbReference type="ARBA" id="ARBA00022764"/>
    </source>
</evidence>
<gene>
    <name evidence="12" type="ORF">F0L46_07150</name>
</gene>
<keyword evidence="5" id="KW-0574">Periplasm</keyword>
<keyword evidence="6" id="KW-0378">Hydrolase</keyword>
<evidence type="ECO:0000256" key="1">
    <source>
        <dbReference type="ARBA" id="ARBA00004418"/>
    </source>
</evidence>
<dbReference type="EMBL" id="VUOA01000016">
    <property type="protein sequence ID" value="KAA2238041.1"/>
    <property type="molecule type" value="Genomic_DNA"/>
</dbReference>